<dbReference type="Pfam" id="PF01037">
    <property type="entry name" value="AsnC_trans_reg"/>
    <property type="match status" value="1"/>
</dbReference>
<dbReference type="GO" id="GO:0043565">
    <property type="term" value="F:sequence-specific DNA binding"/>
    <property type="evidence" value="ECO:0007669"/>
    <property type="project" value="InterPro"/>
</dbReference>
<dbReference type="InterPro" id="IPR036390">
    <property type="entry name" value="WH_DNA-bd_sf"/>
</dbReference>
<dbReference type="PROSITE" id="PS50956">
    <property type="entry name" value="HTH_ASNC_2"/>
    <property type="match status" value="1"/>
</dbReference>
<evidence type="ECO:0000256" key="1">
    <source>
        <dbReference type="ARBA" id="ARBA00023015"/>
    </source>
</evidence>
<dbReference type="InterPro" id="IPR019887">
    <property type="entry name" value="Tscrpt_reg_AsnC/Lrp_C"/>
</dbReference>
<dbReference type="Pfam" id="PF13412">
    <property type="entry name" value="HTH_24"/>
    <property type="match status" value="1"/>
</dbReference>
<dbReference type="PRINTS" id="PR00033">
    <property type="entry name" value="HTHASNC"/>
</dbReference>
<reference evidence="5" key="1">
    <citation type="submission" date="2022-01" db="EMBL/GenBank/DDBJ databases">
        <title>Genome sequnece data of strain Bradyrhizobium sp. nov.</title>
        <authorList>
            <person name="Zhang J."/>
        </authorList>
    </citation>
    <scope>NUCLEOTIDE SEQUENCE</scope>
    <source>
        <strain evidence="5">WYCCWR 13023</strain>
    </source>
</reference>
<sequence>MAGRDQLDSVDLKILSELQQDGRVRNNELALRVGVSAPNCLRRLKSLFRRGVIRAVRAVIDERLLGYEVVSFVSIQLGSQAQPVLAAFEGSISAIPRIQQCWRISGDTDYLLKCVAPSVESMRQQLLHFAAMPNVKNVRSFPVLGVAKDVPLPVEELAAGTVSAG</sequence>
<proteinExistence type="predicted"/>
<dbReference type="Gene3D" id="1.10.10.10">
    <property type="entry name" value="Winged helix-like DNA-binding domain superfamily/Winged helix DNA-binding domain"/>
    <property type="match status" value="1"/>
</dbReference>
<comment type="caution">
    <text evidence="5">The sequence shown here is derived from an EMBL/GenBank/DDBJ whole genome shotgun (WGS) entry which is preliminary data.</text>
</comment>
<dbReference type="SMART" id="SM00344">
    <property type="entry name" value="HTH_ASNC"/>
    <property type="match status" value="1"/>
</dbReference>
<dbReference type="CDD" id="cd00090">
    <property type="entry name" value="HTH_ARSR"/>
    <property type="match status" value="1"/>
</dbReference>
<organism evidence="5 6">
    <name type="scientific">Bradyrhizobium zhengyangense</name>
    <dbReference type="NCBI Taxonomy" id="2911009"/>
    <lineage>
        <taxon>Bacteria</taxon>
        <taxon>Pseudomonadati</taxon>
        <taxon>Pseudomonadota</taxon>
        <taxon>Alphaproteobacteria</taxon>
        <taxon>Hyphomicrobiales</taxon>
        <taxon>Nitrobacteraceae</taxon>
        <taxon>Bradyrhizobium</taxon>
    </lineage>
</organism>
<dbReference type="PANTHER" id="PTHR30154:SF34">
    <property type="entry name" value="TRANSCRIPTIONAL REGULATOR AZLB"/>
    <property type="match status" value="1"/>
</dbReference>
<accession>A0A9X1R7G0</accession>
<protein>
    <submittedName>
        <fullName evidence="5">Lrp/AsnC family transcriptional regulator</fullName>
    </submittedName>
</protein>
<dbReference type="RefSeq" id="WP_237862519.1">
    <property type="nucleotide sequence ID" value="NZ_JAKLTY010000004.1"/>
</dbReference>
<dbReference type="EMBL" id="JAKLTY010000004">
    <property type="protein sequence ID" value="MCG2626382.1"/>
    <property type="molecule type" value="Genomic_DNA"/>
</dbReference>
<dbReference type="AlphaFoldDB" id="A0A9X1R7G0"/>
<dbReference type="Proteomes" id="UP001139054">
    <property type="component" value="Unassembled WGS sequence"/>
</dbReference>
<dbReference type="InterPro" id="IPR011008">
    <property type="entry name" value="Dimeric_a/b-barrel"/>
</dbReference>
<feature type="domain" description="HTH asnC-type" evidence="4">
    <location>
        <begin position="7"/>
        <end position="68"/>
    </location>
</feature>
<dbReference type="InterPro" id="IPR036388">
    <property type="entry name" value="WH-like_DNA-bd_sf"/>
</dbReference>
<keyword evidence="1" id="KW-0805">Transcription regulation</keyword>
<evidence type="ECO:0000313" key="6">
    <source>
        <dbReference type="Proteomes" id="UP001139054"/>
    </source>
</evidence>
<dbReference type="GO" id="GO:0006355">
    <property type="term" value="P:regulation of DNA-templated transcription"/>
    <property type="evidence" value="ECO:0007669"/>
    <property type="project" value="UniProtKB-ARBA"/>
</dbReference>
<dbReference type="GO" id="GO:0043200">
    <property type="term" value="P:response to amino acid"/>
    <property type="evidence" value="ECO:0007669"/>
    <property type="project" value="TreeGrafter"/>
</dbReference>
<evidence type="ECO:0000259" key="4">
    <source>
        <dbReference type="PROSITE" id="PS50956"/>
    </source>
</evidence>
<evidence type="ECO:0000256" key="3">
    <source>
        <dbReference type="ARBA" id="ARBA00023163"/>
    </source>
</evidence>
<dbReference type="SUPFAM" id="SSF54909">
    <property type="entry name" value="Dimeric alpha+beta barrel"/>
    <property type="match status" value="1"/>
</dbReference>
<evidence type="ECO:0000256" key="2">
    <source>
        <dbReference type="ARBA" id="ARBA00023125"/>
    </source>
</evidence>
<dbReference type="Gene3D" id="3.30.70.920">
    <property type="match status" value="1"/>
</dbReference>
<dbReference type="InterPro" id="IPR019888">
    <property type="entry name" value="Tscrpt_reg_AsnC-like"/>
</dbReference>
<keyword evidence="2" id="KW-0238">DNA-binding</keyword>
<dbReference type="PANTHER" id="PTHR30154">
    <property type="entry name" value="LEUCINE-RESPONSIVE REGULATORY PROTEIN"/>
    <property type="match status" value="1"/>
</dbReference>
<dbReference type="SUPFAM" id="SSF46785">
    <property type="entry name" value="Winged helix' DNA-binding domain"/>
    <property type="match status" value="1"/>
</dbReference>
<keyword evidence="3" id="KW-0804">Transcription</keyword>
<dbReference type="GO" id="GO:0005829">
    <property type="term" value="C:cytosol"/>
    <property type="evidence" value="ECO:0007669"/>
    <property type="project" value="TreeGrafter"/>
</dbReference>
<dbReference type="InterPro" id="IPR000485">
    <property type="entry name" value="AsnC-type_HTH_dom"/>
</dbReference>
<evidence type="ECO:0000313" key="5">
    <source>
        <dbReference type="EMBL" id="MCG2626382.1"/>
    </source>
</evidence>
<dbReference type="InterPro" id="IPR011991">
    <property type="entry name" value="ArsR-like_HTH"/>
</dbReference>
<name>A0A9X1R7G0_9BRAD</name>
<gene>
    <name evidence="5" type="ORF">L6654_07065</name>
</gene>